<dbReference type="PANTHER" id="PTHR45918:SF1">
    <property type="entry name" value="ALPHA-1,3_1,6-MANNOSYLTRANSFERASE ALG2"/>
    <property type="match status" value="1"/>
</dbReference>
<evidence type="ECO:0000256" key="10">
    <source>
        <dbReference type="RuleBase" id="RU367136"/>
    </source>
</evidence>
<feature type="transmembrane region" description="Helical" evidence="10">
    <location>
        <begin position="92"/>
        <end position="110"/>
    </location>
</feature>
<evidence type="ECO:0000256" key="7">
    <source>
        <dbReference type="ARBA" id="ARBA00023136"/>
    </source>
</evidence>
<accession>A0AAW1PMV5</accession>
<comment type="function">
    <text evidence="10">Mannosylates Man(2)GlcNAc(2)-dolichol diphosphate and Man(1)GlcNAc(2)-dolichol diphosphate to form Man(3)GlcNAc(2)-dolichol diphosphate.</text>
</comment>
<protein>
    <recommendedName>
        <fullName evidence="10">Alpha-1,3/1,6-mannosyltransferase ALG2</fullName>
        <ecNumber evidence="10">2.4.1.132</ecNumber>
        <ecNumber evidence="10">2.4.1.257</ecNumber>
    </recommendedName>
    <alternativeName>
        <fullName evidence="10">GDP-Man:Man(1)GlcNAc(2)-PP-Dol alpha-1,3-mannosyltransferase</fullName>
    </alternativeName>
</protein>
<comment type="subcellular location">
    <subcellularLocation>
        <location evidence="10">Endoplasmic reticulum membrane</location>
        <topology evidence="10">Single-pass membrane protein</topology>
    </subcellularLocation>
</comment>
<dbReference type="InterPro" id="IPR001296">
    <property type="entry name" value="Glyco_trans_1"/>
</dbReference>
<evidence type="ECO:0000256" key="6">
    <source>
        <dbReference type="ARBA" id="ARBA00022989"/>
    </source>
</evidence>
<evidence type="ECO:0000256" key="5">
    <source>
        <dbReference type="ARBA" id="ARBA00022824"/>
    </source>
</evidence>
<gene>
    <name evidence="13" type="ORF">WJX72_002056</name>
</gene>
<dbReference type="GO" id="GO:0004378">
    <property type="term" value="F:GDP-Man:Man(1)GlcNAc(2)-PP-Dol alpha-1,3-mannosyltransferase activity"/>
    <property type="evidence" value="ECO:0007669"/>
    <property type="project" value="UniProtKB-UniRule"/>
</dbReference>
<dbReference type="Pfam" id="PF00534">
    <property type="entry name" value="Glycos_transf_1"/>
    <property type="match status" value="1"/>
</dbReference>
<evidence type="ECO:0000259" key="11">
    <source>
        <dbReference type="Pfam" id="PF00534"/>
    </source>
</evidence>
<comment type="caution">
    <text evidence="13">The sequence shown here is derived from an EMBL/GenBank/DDBJ whole genome shotgun (WGS) entry which is preliminary data.</text>
</comment>
<dbReference type="AlphaFoldDB" id="A0AAW1PMV5"/>
<comment type="pathway">
    <text evidence="1 10">Protein modification; protein glycosylation.</text>
</comment>
<dbReference type="GO" id="GO:0102704">
    <property type="term" value="F:GDP-Man:Man(2)GlcNAc(2)-PP-Dol alpha-1,6-mannosyltransferase activity"/>
    <property type="evidence" value="ECO:0007669"/>
    <property type="project" value="UniProtKB-UniRule"/>
</dbReference>
<dbReference type="EMBL" id="JALJOR010000010">
    <property type="protein sequence ID" value="KAK9809938.1"/>
    <property type="molecule type" value="Genomic_DNA"/>
</dbReference>
<name>A0AAW1PMV5_9CHLO</name>
<evidence type="ECO:0000259" key="12">
    <source>
        <dbReference type="Pfam" id="PF13439"/>
    </source>
</evidence>
<dbReference type="EC" id="2.4.1.257" evidence="10"/>
<keyword evidence="14" id="KW-1185">Reference proteome</keyword>
<keyword evidence="5" id="KW-0256">Endoplasmic reticulum</keyword>
<feature type="domain" description="Glycosyl transferase family 1" evidence="11">
    <location>
        <begin position="242"/>
        <end position="411"/>
    </location>
</feature>
<keyword evidence="6 10" id="KW-1133">Transmembrane helix</keyword>
<evidence type="ECO:0000256" key="2">
    <source>
        <dbReference type="ARBA" id="ARBA00022676"/>
    </source>
</evidence>
<comment type="catalytic activity">
    <reaction evidence="9 10">
        <text>an alpha-D-Man-(1-&gt;3)-beta-D-Man-(1-&gt;4)-beta-D-GlcNAc-(1-&gt;4)-alpha-D-GlcNAc-diphospho-di-trans,poly-cis-dolichol + GDP-alpha-D-mannose = an alpha-D-Man-(1-&gt;3)-[alpha-D-Man-(1-&gt;6)]-beta-D-Man-(1-&gt;4)-beta-D-GlcNAc-(1-&gt;4)-alpha-D-GlcNAc-diphospho-di-trans,poly-cis-dolichol + GDP + H(+)</text>
        <dbReference type="Rhea" id="RHEA:29519"/>
        <dbReference type="Rhea" id="RHEA-COMP:19513"/>
        <dbReference type="Rhea" id="RHEA-COMP:19515"/>
        <dbReference type="ChEBI" id="CHEBI:15378"/>
        <dbReference type="ChEBI" id="CHEBI:57527"/>
        <dbReference type="ChEBI" id="CHEBI:58189"/>
        <dbReference type="ChEBI" id="CHEBI:132510"/>
        <dbReference type="ChEBI" id="CHEBI:132511"/>
        <dbReference type="EC" id="2.4.1.257"/>
    </reaction>
    <physiologicalReaction direction="left-to-right" evidence="9 10">
        <dbReference type="Rhea" id="RHEA:29520"/>
    </physiologicalReaction>
</comment>
<evidence type="ECO:0000256" key="1">
    <source>
        <dbReference type="ARBA" id="ARBA00004922"/>
    </source>
</evidence>
<comment type="catalytic activity">
    <reaction evidence="8 10">
        <text>a beta-D-Man-(1-&gt;4)-beta-D-GlcNAc-(1-&gt;4)-alpha-D-GlcNAc-diphospho-di-trans,poly-cis-dolichol + GDP-alpha-D-mannose = an alpha-D-Man-(1-&gt;3)-beta-D-Man-(1-&gt;4)-beta-D-GlcNAc-(1-&gt;4)-alpha-D-GlcNAc-diphospho-di-trans,poly-cis-dolichol + GDP + H(+)</text>
        <dbReference type="Rhea" id="RHEA:29515"/>
        <dbReference type="Rhea" id="RHEA-COMP:19511"/>
        <dbReference type="Rhea" id="RHEA-COMP:19513"/>
        <dbReference type="ChEBI" id="CHEBI:15378"/>
        <dbReference type="ChEBI" id="CHEBI:57527"/>
        <dbReference type="ChEBI" id="CHEBI:58189"/>
        <dbReference type="ChEBI" id="CHEBI:58472"/>
        <dbReference type="ChEBI" id="CHEBI:132510"/>
        <dbReference type="EC" id="2.4.1.132"/>
    </reaction>
    <physiologicalReaction direction="left-to-right" evidence="8 10">
        <dbReference type="Rhea" id="RHEA:29516"/>
    </physiologicalReaction>
</comment>
<dbReference type="InterPro" id="IPR028098">
    <property type="entry name" value="Glyco_trans_4-like_N"/>
</dbReference>
<keyword evidence="2 10" id="KW-0328">Glycosyltransferase</keyword>
<evidence type="ECO:0000256" key="4">
    <source>
        <dbReference type="ARBA" id="ARBA00022692"/>
    </source>
</evidence>
<dbReference type="Proteomes" id="UP001489004">
    <property type="component" value="Unassembled WGS sequence"/>
</dbReference>
<dbReference type="SUPFAM" id="SSF53756">
    <property type="entry name" value="UDP-Glycosyltransferase/glycogen phosphorylase"/>
    <property type="match status" value="1"/>
</dbReference>
<evidence type="ECO:0000256" key="9">
    <source>
        <dbReference type="ARBA" id="ARBA00045104"/>
    </source>
</evidence>
<evidence type="ECO:0000313" key="14">
    <source>
        <dbReference type="Proteomes" id="UP001489004"/>
    </source>
</evidence>
<keyword evidence="7 10" id="KW-0472">Membrane</keyword>
<organism evidence="13 14">
    <name type="scientific">[Myrmecia] bisecta</name>
    <dbReference type="NCBI Taxonomy" id="41462"/>
    <lineage>
        <taxon>Eukaryota</taxon>
        <taxon>Viridiplantae</taxon>
        <taxon>Chlorophyta</taxon>
        <taxon>core chlorophytes</taxon>
        <taxon>Trebouxiophyceae</taxon>
        <taxon>Trebouxiales</taxon>
        <taxon>Trebouxiaceae</taxon>
        <taxon>Myrmecia</taxon>
    </lineage>
</organism>
<dbReference type="Gene3D" id="3.40.50.2000">
    <property type="entry name" value="Glycogen Phosphorylase B"/>
    <property type="match status" value="2"/>
</dbReference>
<evidence type="ECO:0000256" key="3">
    <source>
        <dbReference type="ARBA" id="ARBA00022679"/>
    </source>
</evidence>
<keyword evidence="4 10" id="KW-0812">Transmembrane</keyword>
<keyword evidence="3 10" id="KW-0808">Transferase</keyword>
<dbReference type="Pfam" id="PF13439">
    <property type="entry name" value="Glyco_transf_4"/>
    <property type="match status" value="1"/>
</dbReference>
<reference evidence="13 14" key="1">
    <citation type="journal article" date="2024" name="Nat. Commun.">
        <title>Phylogenomics reveals the evolutionary origins of lichenization in chlorophyte algae.</title>
        <authorList>
            <person name="Puginier C."/>
            <person name="Libourel C."/>
            <person name="Otte J."/>
            <person name="Skaloud P."/>
            <person name="Haon M."/>
            <person name="Grisel S."/>
            <person name="Petersen M."/>
            <person name="Berrin J.G."/>
            <person name="Delaux P.M."/>
            <person name="Dal Grande F."/>
            <person name="Keller J."/>
        </authorList>
    </citation>
    <scope>NUCLEOTIDE SEQUENCE [LARGE SCALE GENOMIC DNA]</scope>
    <source>
        <strain evidence="13 14">SAG 2043</strain>
    </source>
</reference>
<dbReference type="CDD" id="cd03805">
    <property type="entry name" value="GT4_ALG2-like"/>
    <property type="match status" value="1"/>
</dbReference>
<dbReference type="EC" id="2.4.1.132" evidence="10"/>
<feature type="domain" description="Glycosyltransferase subfamily 4-like N-terminal" evidence="12">
    <location>
        <begin position="31"/>
        <end position="195"/>
    </location>
</feature>
<evidence type="ECO:0000256" key="8">
    <source>
        <dbReference type="ARBA" id="ARBA00045103"/>
    </source>
</evidence>
<comment type="similarity">
    <text evidence="10">Belongs to the glycosyltransferase group 1 family.</text>
</comment>
<dbReference type="PANTHER" id="PTHR45918">
    <property type="entry name" value="ALPHA-1,3/1,6-MANNOSYLTRANSFERASE ALG2"/>
    <property type="match status" value="1"/>
</dbReference>
<dbReference type="InterPro" id="IPR027054">
    <property type="entry name" value="ALG2"/>
</dbReference>
<evidence type="ECO:0000313" key="13">
    <source>
        <dbReference type="EMBL" id="KAK9809938.1"/>
    </source>
</evidence>
<dbReference type="GO" id="GO:0005789">
    <property type="term" value="C:endoplasmic reticulum membrane"/>
    <property type="evidence" value="ECO:0007669"/>
    <property type="project" value="UniProtKB-SubCell"/>
</dbReference>
<proteinExistence type="inferred from homology"/>
<sequence>MSKRAPEQKRGGHAAKKWLRIAFCHPDLGLGGAERLVVDAAVELAAAGHNVDMYTAFHDRMRCFEETLDGSFPVIVAGQWFPRSFFGRMHALCAYIRCMLVALHIAWVAFRRGKPYDAIVVDQVSAVVPLLHFLTRSRVLFYCHFPDLLLAQRQSSLHAAYRAPIDWLEQETTGQADKILVNSAFTQGVFAETFRRLHLWRRIVPDVLHPAVQIPADADLQHAQATWRNMVAADLRTFLEAGPVFVSINRFERKKEVELAIRALHALPHKHSAGHDADVKCCRLVIAGGYDARLAENREYMQELKDLIAELDLQDKVFMLPSFSDAQRAALLASCRALLYTPQAEHFGIVPLEAMAAGRPVIACNSGGPLETVVHGITGYLCRATPESFASAMAGLIDEQVSQRMGKAARAHVQKTFSRSAFGVNLQVVLRRMIEAPAIRKPNPWPRFLMAMSMPIMFGTCYYLAVNNPYQ</sequence>